<dbReference type="AlphaFoldDB" id="A0ABD0JY98"/>
<dbReference type="EMBL" id="JACVVK020000293">
    <property type="protein sequence ID" value="KAK7479888.1"/>
    <property type="molecule type" value="Genomic_DNA"/>
</dbReference>
<name>A0ABD0JY98_9CAEN</name>
<sequence length="227" mass="25674">MRAEHQYQSQFRMTDSASRRWTERDCRPPCVTGCTYHCLGQARCEEDQINRAMLVVPTDKAPRPFCPVTLGTAPQAKLPTRQHGRRRLSRPDGAARRANGLQTLRCPLGISPSSYRLNQSDVDLIRTLEHVLRARTQKQTDGRPVHFINRHNRTTTFFSTRHTELTLYAAITRTPKAPTTKGKAAEEEFVVFVTTSPGCSHSQMPSLRHDYATMTDLPTIARTTDLA</sequence>
<evidence type="ECO:0000313" key="1">
    <source>
        <dbReference type="EMBL" id="KAK7479888.1"/>
    </source>
</evidence>
<proteinExistence type="predicted"/>
<accession>A0ABD0JY98</accession>
<comment type="caution">
    <text evidence="1">The sequence shown here is derived from an EMBL/GenBank/DDBJ whole genome shotgun (WGS) entry which is preliminary data.</text>
</comment>
<evidence type="ECO:0000313" key="2">
    <source>
        <dbReference type="Proteomes" id="UP001519460"/>
    </source>
</evidence>
<gene>
    <name evidence="1" type="ORF">BaRGS_00028878</name>
</gene>
<reference evidence="1 2" key="1">
    <citation type="journal article" date="2023" name="Sci. Data">
        <title>Genome assembly of the Korean intertidal mud-creeper Batillaria attramentaria.</title>
        <authorList>
            <person name="Patra A.K."/>
            <person name="Ho P.T."/>
            <person name="Jun S."/>
            <person name="Lee S.J."/>
            <person name="Kim Y."/>
            <person name="Won Y.J."/>
        </authorList>
    </citation>
    <scope>NUCLEOTIDE SEQUENCE [LARGE SCALE GENOMIC DNA]</scope>
    <source>
        <strain evidence="1">Wonlab-2016</strain>
    </source>
</reference>
<dbReference type="Proteomes" id="UP001519460">
    <property type="component" value="Unassembled WGS sequence"/>
</dbReference>
<protein>
    <submittedName>
        <fullName evidence="1">Uncharacterized protein</fullName>
    </submittedName>
</protein>
<organism evidence="1 2">
    <name type="scientific">Batillaria attramentaria</name>
    <dbReference type="NCBI Taxonomy" id="370345"/>
    <lineage>
        <taxon>Eukaryota</taxon>
        <taxon>Metazoa</taxon>
        <taxon>Spiralia</taxon>
        <taxon>Lophotrochozoa</taxon>
        <taxon>Mollusca</taxon>
        <taxon>Gastropoda</taxon>
        <taxon>Caenogastropoda</taxon>
        <taxon>Sorbeoconcha</taxon>
        <taxon>Cerithioidea</taxon>
        <taxon>Batillariidae</taxon>
        <taxon>Batillaria</taxon>
    </lineage>
</organism>
<keyword evidence="2" id="KW-1185">Reference proteome</keyword>